<dbReference type="PANTHER" id="PTHR47170:SF2">
    <property type="entry name" value="MALONYL-COA:ACP TRANSACYLASE (MAT) DOMAIN-CONTAINING PROTEIN"/>
    <property type="match status" value="1"/>
</dbReference>
<name>A0A813EEB4_POLGL</name>
<dbReference type="SMART" id="SM00827">
    <property type="entry name" value="PKS_AT"/>
    <property type="match status" value="1"/>
</dbReference>
<proteinExistence type="predicted"/>
<keyword evidence="3" id="KW-1185">Reference proteome</keyword>
<dbReference type="SUPFAM" id="SSF52151">
    <property type="entry name" value="FabD/lysophospholipase-like"/>
    <property type="match status" value="1"/>
</dbReference>
<dbReference type="InterPro" id="IPR052760">
    <property type="entry name" value="Mitochondrial_malonyltrans"/>
</dbReference>
<dbReference type="EMBL" id="CAJNNV010008259">
    <property type="protein sequence ID" value="CAE8595974.1"/>
    <property type="molecule type" value="Genomic_DNA"/>
</dbReference>
<evidence type="ECO:0000259" key="1">
    <source>
        <dbReference type="SMART" id="SM00827"/>
    </source>
</evidence>
<gene>
    <name evidence="2" type="ORF">PGLA1383_LOCUS14452</name>
</gene>
<dbReference type="OMA" id="DHIDIRM"/>
<dbReference type="Gene3D" id="3.40.366.10">
    <property type="entry name" value="Malonyl-Coenzyme A Acyl Carrier Protein, domain 2"/>
    <property type="match status" value="1"/>
</dbReference>
<comment type="caution">
    <text evidence="2">The sequence shown here is derived from an EMBL/GenBank/DDBJ whole genome shotgun (WGS) entry which is preliminary data.</text>
</comment>
<dbReference type="PANTHER" id="PTHR47170">
    <property type="entry name" value="MALONYL-COA ACP TRANSACYLASE, ACP-BINDING"/>
    <property type="match status" value="1"/>
</dbReference>
<dbReference type="AlphaFoldDB" id="A0A813EEB4"/>
<accession>A0A813EEB4</accession>
<organism evidence="2 3">
    <name type="scientific">Polarella glacialis</name>
    <name type="common">Dinoflagellate</name>
    <dbReference type="NCBI Taxonomy" id="89957"/>
    <lineage>
        <taxon>Eukaryota</taxon>
        <taxon>Sar</taxon>
        <taxon>Alveolata</taxon>
        <taxon>Dinophyceae</taxon>
        <taxon>Suessiales</taxon>
        <taxon>Suessiaceae</taxon>
        <taxon>Polarella</taxon>
    </lineage>
</organism>
<dbReference type="InterPro" id="IPR014043">
    <property type="entry name" value="Acyl_transferase_dom"/>
</dbReference>
<dbReference type="SUPFAM" id="SSF55048">
    <property type="entry name" value="Probable ACP-binding domain of malonyl-CoA ACP transacylase"/>
    <property type="match status" value="1"/>
</dbReference>
<evidence type="ECO:0000313" key="3">
    <source>
        <dbReference type="Proteomes" id="UP000654075"/>
    </source>
</evidence>
<dbReference type="OrthoDB" id="541883at2759"/>
<dbReference type="Pfam" id="PF00698">
    <property type="entry name" value="Acyl_transf_1"/>
    <property type="match status" value="1"/>
</dbReference>
<dbReference type="InterPro" id="IPR016035">
    <property type="entry name" value="Acyl_Trfase/lysoPLipase"/>
</dbReference>
<evidence type="ECO:0000313" key="2">
    <source>
        <dbReference type="EMBL" id="CAE8595974.1"/>
    </source>
</evidence>
<dbReference type="InterPro" id="IPR016036">
    <property type="entry name" value="Malonyl_transacylase_ACP-bd"/>
</dbReference>
<dbReference type="Proteomes" id="UP000654075">
    <property type="component" value="Unassembled WGS sequence"/>
</dbReference>
<dbReference type="InterPro" id="IPR001227">
    <property type="entry name" value="Ac_transferase_dom_sf"/>
</dbReference>
<feature type="domain" description="Malonyl-CoA:ACP transacylase (MAT)" evidence="1">
    <location>
        <begin position="4"/>
        <end position="239"/>
    </location>
</feature>
<reference evidence="2" key="1">
    <citation type="submission" date="2021-02" db="EMBL/GenBank/DDBJ databases">
        <authorList>
            <person name="Dougan E. K."/>
            <person name="Rhodes N."/>
            <person name="Thang M."/>
            <person name="Chan C."/>
        </authorList>
    </citation>
    <scope>NUCLEOTIDE SEQUENCE</scope>
</reference>
<sequence length="245" mass="26776">MAAVELMKETKRELVDRAQAVAGLSLGEYAAVCAAGVLEFEDCLKLVNLRAEAMQKATDLLPQAMCSVAGLDRSTLEKLCKEARAADASVAEPVCQIANCLFPAGFTCAGTKTTVDRLCQLATAARALQARVIQAGGAFHTPLMAPAQEELSRALDEALPKMRPPRCSIYFNLTGKRVPAGSQPSEIVELMKKQLTNEVLWEQTVKQMVMDQVKDFFEVGPLKQLKSMIKRIDQDAFKRTENITV</sequence>
<protein>
    <recommendedName>
        <fullName evidence="1">Malonyl-CoA:ACP transacylase (MAT) domain-containing protein</fullName>
    </recommendedName>
</protein>
<dbReference type="GO" id="GO:0016740">
    <property type="term" value="F:transferase activity"/>
    <property type="evidence" value="ECO:0007669"/>
    <property type="project" value="InterPro"/>
</dbReference>